<feature type="compositionally biased region" description="Basic residues" evidence="2">
    <location>
        <begin position="21"/>
        <end position="36"/>
    </location>
</feature>
<dbReference type="CDD" id="cd05157">
    <property type="entry name" value="ETNK_euk"/>
    <property type="match status" value="1"/>
</dbReference>
<dbReference type="Pfam" id="PF01633">
    <property type="entry name" value="Choline_kinase"/>
    <property type="match status" value="1"/>
</dbReference>
<sequence>MGALLESKHERRSSYHEHTKSATRARSASRTRKPLPRKMSSPRLMHTVSAESLTREIQDLNLNGNPQEVIEVPFVKAHLDPSLPEDYLRADVIKIAQALKIPKWHSKKSGGAHLNPEQLKLTRITGALTNAIFKVEYRSLPSLLLRVYGPNVDSIIDRDYELQVLARLSSRSVGPSLYGCFTNGRFEQFLENSTTLTNNDIRDWHTSQRIARRMKELHVGVPLTMAEKAQGSICWHRIEKWLKIIGKSQWSKNDENMQQVLLVENWETFKHLAARYQKWLKIQELLHKNDVFCHNDAQCGNLLFTSRPSVAATPVSSSSADTEGSLFPTSSNISVETIIRPSAEEQSQDSKLVVIDFEYSGPGPAPYDLANHLSEWMGDYNCAQSYRSFDEKYPNKEQILNFIYSYVAHKRDLNASCLDDEVRKTYNEVIKQRPSVSLHWCLWGIMQSGELEEKPQVQVLETGTLGEKYVITTAETTSEGEEDNENFMPDTDVIDGVDIDTFQNLLYSADKMRLFWGDLVQLGLIKKEELLPDISLKYLDVNMI</sequence>
<name>A0A1G4KJ05_9SACH</name>
<evidence type="ECO:0000256" key="1">
    <source>
        <dbReference type="ARBA" id="ARBA00038211"/>
    </source>
</evidence>
<gene>
    <name evidence="4" type="ORF">LAMI_0H16974G</name>
</gene>
<dbReference type="InterPro" id="IPR011009">
    <property type="entry name" value="Kinase-like_dom_sf"/>
</dbReference>
<evidence type="ECO:0000259" key="3">
    <source>
        <dbReference type="Pfam" id="PF04428"/>
    </source>
</evidence>
<dbReference type="SUPFAM" id="SSF56112">
    <property type="entry name" value="Protein kinase-like (PK-like)"/>
    <property type="match status" value="1"/>
</dbReference>
<dbReference type="GO" id="GO:0004305">
    <property type="term" value="F:ethanolamine kinase activity"/>
    <property type="evidence" value="ECO:0007669"/>
    <property type="project" value="TreeGrafter"/>
</dbReference>
<dbReference type="PANTHER" id="PTHR22603:SF93">
    <property type="entry name" value="RE24176P"/>
    <property type="match status" value="1"/>
</dbReference>
<keyword evidence="5" id="KW-1185">Reference proteome</keyword>
<accession>A0A1G4KJ05</accession>
<feature type="region of interest" description="Disordered" evidence="2">
    <location>
        <begin position="1"/>
        <end position="45"/>
    </location>
</feature>
<protein>
    <submittedName>
        <fullName evidence="4">LAMI_0H16974g1_1</fullName>
    </submittedName>
</protein>
<dbReference type="GO" id="GO:0005737">
    <property type="term" value="C:cytoplasm"/>
    <property type="evidence" value="ECO:0007669"/>
    <property type="project" value="TreeGrafter"/>
</dbReference>
<dbReference type="STRING" id="1230905.A0A1G4KJ05"/>
<dbReference type="EMBL" id="LT598468">
    <property type="protein sequence ID" value="SCV04543.1"/>
    <property type="molecule type" value="Genomic_DNA"/>
</dbReference>
<comment type="similarity">
    <text evidence="1">Belongs to the choline/ethanolamine kinase family.</text>
</comment>
<feature type="compositionally biased region" description="Basic and acidic residues" evidence="2">
    <location>
        <begin position="1"/>
        <end position="20"/>
    </location>
</feature>
<evidence type="ECO:0000256" key="2">
    <source>
        <dbReference type="SAM" id="MobiDB-lite"/>
    </source>
</evidence>
<dbReference type="Gene3D" id="3.90.1200.10">
    <property type="match status" value="1"/>
</dbReference>
<dbReference type="InterPro" id="IPR007521">
    <property type="entry name" value="Choline_kin_N"/>
</dbReference>
<dbReference type="AlphaFoldDB" id="A0A1G4KJ05"/>
<organism evidence="4 5">
    <name type="scientific">Lachancea mirantina</name>
    <dbReference type="NCBI Taxonomy" id="1230905"/>
    <lineage>
        <taxon>Eukaryota</taxon>
        <taxon>Fungi</taxon>
        <taxon>Dikarya</taxon>
        <taxon>Ascomycota</taxon>
        <taxon>Saccharomycotina</taxon>
        <taxon>Saccharomycetes</taxon>
        <taxon>Saccharomycetales</taxon>
        <taxon>Saccharomycetaceae</taxon>
        <taxon>Lachancea</taxon>
    </lineage>
</organism>
<dbReference type="Pfam" id="PF04428">
    <property type="entry name" value="Choline_kin_N"/>
    <property type="match status" value="1"/>
</dbReference>
<dbReference type="PANTHER" id="PTHR22603">
    <property type="entry name" value="CHOLINE/ETHANOALAMINE KINASE"/>
    <property type="match status" value="1"/>
</dbReference>
<proteinExistence type="inferred from homology"/>
<evidence type="ECO:0000313" key="5">
    <source>
        <dbReference type="Proteomes" id="UP000191024"/>
    </source>
</evidence>
<feature type="domain" description="Choline kinase N-terminal" evidence="3">
    <location>
        <begin position="70"/>
        <end position="107"/>
    </location>
</feature>
<dbReference type="OrthoDB" id="10267235at2759"/>
<dbReference type="Proteomes" id="UP000191024">
    <property type="component" value="Chromosome H"/>
</dbReference>
<reference evidence="5" key="1">
    <citation type="submission" date="2016-03" db="EMBL/GenBank/DDBJ databases">
        <authorList>
            <person name="Devillers H."/>
        </authorList>
    </citation>
    <scope>NUCLEOTIDE SEQUENCE [LARGE SCALE GENOMIC DNA]</scope>
</reference>
<dbReference type="GO" id="GO:0006646">
    <property type="term" value="P:phosphatidylethanolamine biosynthetic process"/>
    <property type="evidence" value="ECO:0007669"/>
    <property type="project" value="TreeGrafter"/>
</dbReference>
<evidence type="ECO:0000313" key="4">
    <source>
        <dbReference type="EMBL" id="SCV04543.1"/>
    </source>
</evidence>
<dbReference type="Gene3D" id="3.30.200.20">
    <property type="entry name" value="Phosphorylase Kinase, domain 1"/>
    <property type="match status" value="1"/>
</dbReference>
<dbReference type="GO" id="GO:0004103">
    <property type="term" value="F:choline kinase activity"/>
    <property type="evidence" value="ECO:0007669"/>
    <property type="project" value="TreeGrafter"/>
</dbReference>